<dbReference type="GO" id="GO:0009279">
    <property type="term" value="C:cell outer membrane"/>
    <property type="evidence" value="ECO:0007669"/>
    <property type="project" value="UniProtKB-SubCell"/>
</dbReference>
<keyword evidence="6 10" id="KW-0798">TonB box</keyword>
<dbReference type="Gene3D" id="2.40.170.20">
    <property type="entry name" value="TonB-dependent receptor, beta-barrel domain"/>
    <property type="match status" value="1"/>
</dbReference>
<evidence type="ECO:0000256" key="2">
    <source>
        <dbReference type="ARBA" id="ARBA00009810"/>
    </source>
</evidence>
<comment type="subcellular location">
    <subcellularLocation>
        <location evidence="1 9">Cell outer membrane</location>
        <topology evidence="1 9">Multi-pass membrane protein</topology>
    </subcellularLocation>
</comment>
<evidence type="ECO:0000256" key="6">
    <source>
        <dbReference type="ARBA" id="ARBA00023077"/>
    </source>
</evidence>
<evidence type="ECO:0000256" key="3">
    <source>
        <dbReference type="ARBA" id="ARBA00022448"/>
    </source>
</evidence>
<dbReference type="InterPro" id="IPR039426">
    <property type="entry name" value="TonB-dep_rcpt-like"/>
</dbReference>
<evidence type="ECO:0000256" key="4">
    <source>
        <dbReference type="ARBA" id="ARBA00022452"/>
    </source>
</evidence>
<evidence type="ECO:0000259" key="13">
    <source>
        <dbReference type="Pfam" id="PF07715"/>
    </source>
</evidence>
<feature type="chain" id="PRO_5014786253" description="TonB-dependent receptor" evidence="11">
    <location>
        <begin position="31"/>
        <end position="659"/>
    </location>
</feature>
<feature type="domain" description="TonB-dependent receptor plug" evidence="13">
    <location>
        <begin position="54"/>
        <end position="156"/>
    </location>
</feature>
<dbReference type="EMBL" id="PGTB01000087">
    <property type="protein sequence ID" value="PJE35520.1"/>
    <property type="molecule type" value="Genomic_DNA"/>
</dbReference>
<evidence type="ECO:0000256" key="5">
    <source>
        <dbReference type="ARBA" id="ARBA00022692"/>
    </source>
</evidence>
<evidence type="ECO:0000313" key="14">
    <source>
        <dbReference type="EMBL" id="PJE35520.1"/>
    </source>
</evidence>
<dbReference type="InterPro" id="IPR036942">
    <property type="entry name" value="Beta-barrel_TonB_sf"/>
</dbReference>
<evidence type="ECO:0000256" key="11">
    <source>
        <dbReference type="SAM" id="SignalP"/>
    </source>
</evidence>
<dbReference type="Gene3D" id="2.170.130.10">
    <property type="entry name" value="TonB-dependent receptor, plug domain"/>
    <property type="match status" value="1"/>
</dbReference>
<dbReference type="InterPro" id="IPR037066">
    <property type="entry name" value="Plug_dom_sf"/>
</dbReference>
<keyword evidence="11" id="KW-0732">Signal</keyword>
<evidence type="ECO:0000259" key="12">
    <source>
        <dbReference type="Pfam" id="PF00593"/>
    </source>
</evidence>
<keyword evidence="5 9" id="KW-0812">Transmembrane</keyword>
<gene>
    <name evidence="14" type="ORF">CVM52_16805</name>
</gene>
<evidence type="ECO:0008006" key="16">
    <source>
        <dbReference type="Google" id="ProtNLM"/>
    </source>
</evidence>
<evidence type="ECO:0000256" key="9">
    <source>
        <dbReference type="PROSITE-ProRule" id="PRU01360"/>
    </source>
</evidence>
<organism evidence="14 15">
    <name type="scientific">Pseudooceanicola lipolyticus</name>
    <dbReference type="NCBI Taxonomy" id="2029104"/>
    <lineage>
        <taxon>Bacteria</taxon>
        <taxon>Pseudomonadati</taxon>
        <taxon>Pseudomonadota</taxon>
        <taxon>Alphaproteobacteria</taxon>
        <taxon>Rhodobacterales</taxon>
        <taxon>Paracoccaceae</taxon>
        <taxon>Pseudooceanicola</taxon>
    </lineage>
</organism>
<comment type="similarity">
    <text evidence="2 9 10">Belongs to the TonB-dependent receptor family.</text>
</comment>
<dbReference type="SUPFAM" id="SSF56935">
    <property type="entry name" value="Porins"/>
    <property type="match status" value="1"/>
</dbReference>
<dbReference type="Proteomes" id="UP000231553">
    <property type="component" value="Unassembled WGS sequence"/>
</dbReference>
<dbReference type="PROSITE" id="PS52016">
    <property type="entry name" value="TONB_DEPENDENT_REC_3"/>
    <property type="match status" value="1"/>
</dbReference>
<dbReference type="GO" id="GO:0044718">
    <property type="term" value="P:siderophore transmembrane transport"/>
    <property type="evidence" value="ECO:0007669"/>
    <property type="project" value="TreeGrafter"/>
</dbReference>
<evidence type="ECO:0000256" key="7">
    <source>
        <dbReference type="ARBA" id="ARBA00023136"/>
    </source>
</evidence>
<keyword evidence="15" id="KW-1185">Reference proteome</keyword>
<dbReference type="GO" id="GO:0015344">
    <property type="term" value="F:siderophore uptake transmembrane transporter activity"/>
    <property type="evidence" value="ECO:0007669"/>
    <property type="project" value="TreeGrafter"/>
</dbReference>
<feature type="domain" description="TonB-dependent receptor-like beta-barrel" evidence="12">
    <location>
        <begin position="238"/>
        <end position="632"/>
    </location>
</feature>
<dbReference type="InterPro" id="IPR012910">
    <property type="entry name" value="Plug_dom"/>
</dbReference>
<reference evidence="14 15" key="1">
    <citation type="journal article" date="2018" name="Int. J. Syst. Evol. Microbiol.">
        <title>Pseudooceanicola lipolyticus sp. nov., a marine alphaproteobacterium, reclassification of Oceanicola flagellatus as Pseudooceanicola flagellatus comb. nov. and emended description of the genus Pseudooceanicola.</title>
        <authorList>
            <person name="Huang M.-M."/>
            <person name="Guo L.-L."/>
            <person name="Wu Y.-H."/>
            <person name="Lai Q.-L."/>
            <person name="Shao Z.-Z."/>
            <person name="Wang C.-S."/>
            <person name="Wu M."/>
            <person name="Xu X.-W."/>
        </authorList>
    </citation>
    <scope>NUCLEOTIDE SEQUENCE [LARGE SCALE GENOMIC DNA]</scope>
    <source>
        <strain evidence="14 15">157</strain>
    </source>
</reference>
<evidence type="ECO:0000256" key="10">
    <source>
        <dbReference type="RuleBase" id="RU003357"/>
    </source>
</evidence>
<dbReference type="AlphaFoldDB" id="A0A2M8IYB0"/>
<name>A0A2M8IYB0_9RHOB</name>
<evidence type="ECO:0000256" key="8">
    <source>
        <dbReference type="ARBA" id="ARBA00023237"/>
    </source>
</evidence>
<keyword evidence="3 9" id="KW-0813">Transport</keyword>
<dbReference type="Pfam" id="PF07715">
    <property type="entry name" value="Plug"/>
    <property type="match status" value="1"/>
</dbReference>
<evidence type="ECO:0000256" key="1">
    <source>
        <dbReference type="ARBA" id="ARBA00004571"/>
    </source>
</evidence>
<protein>
    <recommendedName>
        <fullName evidence="16">TonB-dependent receptor</fullName>
    </recommendedName>
</protein>
<dbReference type="PANTHER" id="PTHR30069:SF41">
    <property type="entry name" value="HEME_HEMOPEXIN UTILIZATION PROTEIN C"/>
    <property type="match status" value="1"/>
</dbReference>
<keyword evidence="4 9" id="KW-1134">Transmembrane beta strand</keyword>
<dbReference type="InterPro" id="IPR000531">
    <property type="entry name" value="Beta-barrel_TonB"/>
</dbReference>
<keyword evidence="7 9" id="KW-0472">Membrane</keyword>
<keyword evidence="8 9" id="KW-0998">Cell outer membrane</keyword>
<proteinExistence type="inferred from homology"/>
<evidence type="ECO:0000313" key="15">
    <source>
        <dbReference type="Proteomes" id="UP000231553"/>
    </source>
</evidence>
<dbReference type="Pfam" id="PF00593">
    <property type="entry name" value="TonB_dep_Rec_b-barrel"/>
    <property type="match status" value="1"/>
</dbReference>
<dbReference type="OrthoDB" id="9760333at2"/>
<sequence length="659" mass="70309">MQMFMPRPPRSGYAAILPSFALILAAPVAAQEAEDGVLDLAPIEVTSESANASAPSVSQVGQDRLDIEYQGAGLDTVLRGVPGVTTQGGGADGGEIAVNIRGLQDYGRVAVTIDGMRQNFARSGHGANGTFAADSEMLREVTVSRGPGAKAGAVGGALELRSVRAEDLLPLEGGATGGEFRLRYGTHTVAPTLHGSVATQLSEAVDLTVAATRSELGDYTAPNGQRVHAWQLTRSGLATLGLTTQNGQRLSFSASRLAKDYTTGVSGSTPRDNDLRTDSLALGYEAQEVLGGWSVTGTLYDTRTRVWQQTLDDALAPTGETRSYRTRTTGLLVEAQQGFVLAGRDHDVTLTFESFRDRAETVDAEDSLTPSGRRGFVSLAVEDRIALGAATLTLGLSADRYDLTGSDVAVSGTGLSPRLALDLPVGGGVSLHAAAALSYRFPSLNETLVSGLHPEPADFEIRPNPALQPEKFRNLELGVSFHRQGLLTGGDVFDLRATVFRNQARDYIGLERQGGLFDSYYQYVNIDRVRITGLELEAAYDSDRIFGSLAGQVMRGSNLDDGSELSRVPPDRLVLTAGVKSADARRRIGARFTVAGGKHESSLRSEAWRTVDLYLRQELSDSTVFDLSLNNITDATYTPHLETQPSPGFNAQASLIVRF</sequence>
<accession>A0A2M8IYB0</accession>
<comment type="caution">
    <text evidence="14">The sequence shown here is derived from an EMBL/GenBank/DDBJ whole genome shotgun (WGS) entry which is preliminary data.</text>
</comment>
<dbReference type="PANTHER" id="PTHR30069">
    <property type="entry name" value="TONB-DEPENDENT OUTER MEMBRANE RECEPTOR"/>
    <property type="match status" value="1"/>
</dbReference>
<feature type="signal peptide" evidence="11">
    <location>
        <begin position="1"/>
        <end position="30"/>
    </location>
</feature>